<sequence length="350" mass="37743">MSQPSAVAGARTPAFGEAFTAHMVTARWTADRGWHAPRLRPFEQLSISPAMVGLHYGQVAFEGLKAHRGVHGSLALFRPGEHARRFQQSARRLAMPELPEELFLAAARDLVRADGDQLPADPGLSLYLRPVLFATEPCLAVRPAREYLFVLIAFVTAGFFGPRPEPVSVMVSRTHSRAVPGGTGHAKVAGNYAPAYLEQLRAEQAGCQQVVWLDAVEHRWVEELGAMNIFFVRGQGPGAQVVTPSLTGTLLPGITRDSLLTLAADLGYQPAQERVSLDQWWSECRSGVITETFACGTAAVVTPVGRVRDEQGDWTIGDGTAGPVTLALRDALVDVHTGLSADPHGWMSPA</sequence>
<dbReference type="EMBL" id="JACJID010000001">
    <property type="protein sequence ID" value="MBA8922955.1"/>
    <property type="molecule type" value="Genomic_DNA"/>
</dbReference>
<reference evidence="17 18" key="1">
    <citation type="submission" date="2020-08" db="EMBL/GenBank/DDBJ databases">
        <title>Genomic Encyclopedia of Archaeal and Bacterial Type Strains, Phase II (KMG-II): from individual species to whole genera.</title>
        <authorList>
            <person name="Goeker M."/>
        </authorList>
    </citation>
    <scope>NUCLEOTIDE SEQUENCE [LARGE SCALE GENOMIC DNA]</scope>
    <source>
        <strain evidence="17 18">DSM 43850</strain>
    </source>
</reference>
<evidence type="ECO:0000256" key="14">
    <source>
        <dbReference type="RuleBase" id="RU004106"/>
    </source>
</evidence>
<dbReference type="SUPFAM" id="SSF56752">
    <property type="entry name" value="D-aminoacid aminotransferase-like PLP-dependent enzymes"/>
    <property type="match status" value="1"/>
</dbReference>
<comment type="catalytic activity">
    <reaction evidence="11 16">
        <text>L-valine + 2-oxoglutarate = 3-methyl-2-oxobutanoate + L-glutamate</text>
        <dbReference type="Rhea" id="RHEA:24813"/>
        <dbReference type="ChEBI" id="CHEBI:11851"/>
        <dbReference type="ChEBI" id="CHEBI:16810"/>
        <dbReference type="ChEBI" id="CHEBI:29985"/>
        <dbReference type="ChEBI" id="CHEBI:57762"/>
        <dbReference type="EC" id="2.6.1.42"/>
    </reaction>
</comment>
<dbReference type="NCBIfam" id="NF009897">
    <property type="entry name" value="PRK13357.1"/>
    <property type="match status" value="1"/>
</dbReference>
<evidence type="ECO:0000256" key="15">
    <source>
        <dbReference type="RuleBase" id="RU004516"/>
    </source>
</evidence>
<dbReference type="InterPro" id="IPR005786">
    <property type="entry name" value="B_amino_transII"/>
</dbReference>
<dbReference type="Proteomes" id="UP000517916">
    <property type="component" value="Unassembled WGS sequence"/>
</dbReference>
<dbReference type="InterPro" id="IPR018300">
    <property type="entry name" value="Aminotrans_IV_CS"/>
</dbReference>
<dbReference type="Gene3D" id="3.20.10.10">
    <property type="entry name" value="D-amino Acid Aminotransferase, subunit A, domain 2"/>
    <property type="match status" value="1"/>
</dbReference>
<evidence type="ECO:0000256" key="13">
    <source>
        <dbReference type="ARBA" id="ARBA00049229"/>
    </source>
</evidence>
<protein>
    <recommendedName>
        <fullName evidence="16">Branched-chain-amino-acid aminotransferase</fullName>
        <ecNumber evidence="16">2.6.1.42</ecNumber>
    </recommendedName>
</protein>
<comment type="caution">
    <text evidence="17">The sequence shown here is derived from an EMBL/GenBank/DDBJ whole genome shotgun (WGS) entry which is preliminary data.</text>
</comment>
<evidence type="ECO:0000256" key="5">
    <source>
        <dbReference type="ARBA" id="ARBA00009320"/>
    </source>
</evidence>
<evidence type="ECO:0000256" key="8">
    <source>
        <dbReference type="ARBA" id="ARBA00022679"/>
    </source>
</evidence>
<evidence type="ECO:0000256" key="12">
    <source>
        <dbReference type="ARBA" id="ARBA00048798"/>
    </source>
</evidence>
<dbReference type="PANTHER" id="PTHR11825:SF44">
    <property type="entry name" value="BRANCHED-CHAIN-AMINO-ACID AMINOTRANSFERASE"/>
    <property type="match status" value="1"/>
</dbReference>
<dbReference type="InterPro" id="IPR036038">
    <property type="entry name" value="Aminotransferase-like"/>
</dbReference>
<evidence type="ECO:0000256" key="11">
    <source>
        <dbReference type="ARBA" id="ARBA00048212"/>
    </source>
</evidence>
<evidence type="ECO:0000313" key="18">
    <source>
        <dbReference type="Proteomes" id="UP000517916"/>
    </source>
</evidence>
<dbReference type="RefSeq" id="WP_025359401.1">
    <property type="nucleotide sequence ID" value="NZ_BAAABQ010000010.1"/>
</dbReference>
<keyword evidence="7 16" id="KW-0028">Amino-acid biosynthesis</keyword>
<dbReference type="InterPro" id="IPR001544">
    <property type="entry name" value="Aminotrans_IV"/>
</dbReference>
<proteinExistence type="inferred from homology"/>
<comment type="pathway">
    <text evidence="4">Amino-acid biosynthesis; L-leucine biosynthesis; L-leucine from 3-methyl-2-oxobutanoate: step 4/4.</text>
</comment>
<comment type="catalytic activity">
    <reaction evidence="12 16">
        <text>L-isoleucine + 2-oxoglutarate = (S)-3-methyl-2-oxopentanoate + L-glutamate</text>
        <dbReference type="Rhea" id="RHEA:24801"/>
        <dbReference type="ChEBI" id="CHEBI:16810"/>
        <dbReference type="ChEBI" id="CHEBI:29985"/>
        <dbReference type="ChEBI" id="CHEBI:35146"/>
        <dbReference type="ChEBI" id="CHEBI:58045"/>
        <dbReference type="EC" id="2.6.1.42"/>
    </reaction>
</comment>
<dbReference type="Pfam" id="PF01063">
    <property type="entry name" value="Aminotran_4"/>
    <property type="match status" value="1"/>
</dbReference>
<comment type="catalytic activity">
    <reaction evidence="13 16">
        <text>L-leucine + 2-oxoglutarate = 4-methyl-2-oxopentanoate + L-glutamate</text>
        <dbReference type="Rhea" id="RHEA:18321"/>
        <dbReference type="ChEBI" id="CHEBI:16810"/>
        <dbReference type="ChEBI" id="CHEBI:17865"/>
        <dbReference type="ChEBI" id="CHEBI:29985"/>
        <dbReference type="ChEBI" id="CHEBI:57427"/>
        <dbReference type="EC" id="2.6.1.42"/>
    </reaction>
</comment>
<evidence type="ECO:0000256" key="6">
    <source>
        <dbReference type="ARBA" id="ARBA00022576"/>
    </source>
</evidence>
<evidence type="ECO:0000256" key="16">
    <source>
        <dbReference type="RuleBase" id="RU004517"/>
    </source>
</evidence>
<comment type="similarity">
    <text evidence="5 14">Belongs to the class-IV pyridoxal-phosphate-dependent aminotransferase family.</text>
</comment>
<comment type="pathway">
    <text evidence="2">Amino-acid biosynthesis; L-isoleucine biosynthesis; L-isoleucine from 2-oxobutanoate: step 4/4.</text>
</comment>
<organism evidence="17 18">
    <name type="scientific">Kutzneria viridogrisea</name>
    <dbReference type="NCBI Taxonomy" id="47990"/>
    <lineage>
        <taxon>Bacteria</taxon>
        <taxon>Bacillati</taxon>
        <taxon>Actinomycetota</taxon>
        <taxon>Actinomycetes</taxon>
        <taxon>Pseudonocardiales</taxon>
        <taxon>Pseudonocardiaceae</taxon>
        <taxon>Kutzneria</taxon>
    </lineage>
</organism>
<dbReference type="InterPro" id="IPR043131">
    <property type="entry name" value="BCAT-like_N"/>
</dbReference>
<evidence type="ECO:0000256" key="7">
    <source>
        <dbReference type="ARBA" id="ARBA00022605"/>
    </source>
</evidence>
<evidence type="ECO:0000256" key="9">
    <source>
        <dbReference type="ARBA" id="ARBA00022898"/>
    </source>
</evidence>
<dbReference type="GO" id="GO:0004084">
    <property type="term" value="F:branched-chain-amino-acid transaminase activity"/>
    <property type="evidence" value="ECO:0007669"/>
    <property type="project" value="UniProtKB-EC"/>
</dbReference>
<keyword evidence="10 16" id="KW-0100">Branched-chain amino acid biosynthesis</keyword>
<dbReference type="PIRSF" id="PIRSF006468">
    <property type="entry name" value="BCAT1"/>
    <property type="match status" value="1"/>
</dbReference>
<comment type="pathway">
    <text evidence="3">Amino-acid biosynthesis; L-valine biosynthesis; L-valine from pyruvate: step 4/4.</text>
</comment>
<gene>
    <name evidence="17" type="ORF">BC739_000152</name>
</gene>
<accession>A0ABR6B7W7</accession>
<dbReference type="Gene3D" id="3.30.470.10">
    <property type="match status" value="1"/>
</dbReference>
<evidence type="ECO:0000256" key="3">
    <source>
        <dbReference type="ARBA" id="ARBA00004931"/>
    </source>
</evidence>
<dbReference type="InterPro" id="IPR033939">
    <property type="entry name" value="BCAT_family"/>
</dbReference>
<dbReference type="EC" id="2.6.1.42" evidence="16"/>
<dbReference type="CDD" id="cd01557">
    <property type="entry name" value="BCAT_beta_family"/>
    <property type="match status" value="1"/>
</dbReference>
<keyword evidence="9 15" id="KW-0663">Pyridoxal phosphate</keyword>
<dbReference type="PANTHER" id="PTHR11825">
    <property type="entry name" value="SUBGROUP IIII AMINOTRANSFERASE"/>
    <property type="match status" value="1"/>
</dbReference>
<evidence type="ECO:0000256" key="10">
    <source>
        <dbReference type="ARBA" id="ARBA00023304"/>
    </source>
</evidence>
<evidence type="ECO:0000256" key="4">
    <source>
        <dbReference type="ARBA" id="ARBA00005072"/>
    </source>
</evidence>
<keyword evidence="6 16" id="KW-0032">Aminotransferase</keyword>
<name>A0ABR6B7W7_9PSEU</name>
<comment type="cofactor">
    <cofactor evidence="1 15">
        <name>pyridoxal 5'-phosphate</name>
        <dbReference type="ChEBI" id="CHEBI:597326"/>
    </cofactor>
</comment>
<dbReference type="InterPro" id="IPR043132">
    <property type="entry name" value="BCAT-like_C"/>
</dbReference>
<dbReference type="PROSITE" id="PS00770">
    <property type="entry name" value="AA_TRANSFER_CLASS_4"/>
    <property type="match status" value="1"/>
</dbReference>
<keyword evidence="8 16" id="KW-0808">Transferase</keyword>
<evidence type="ECO:0000313" key="17">
    <source>
        <dbReference type="EMBL" id="MBA8922955.1"/>
    </source>
</evidence>
<dbReference type="NCBIfam" id="TIGR01123">
    <property type="entry name" value="ilvE_II"/>
    <property type="match status" value="1"/>
</dbReference>
<evidence type="ECO:0000256" key="2">
    <source>
        <dbReference type="ARBA" id="ARBA00004824"/>
    </source>
</evidence>
<evidence type="ECO:0000256" key="1">
    <source>
        <dbReference type="ARBA" id="ARBA00001933"/>
    </source>
</evidence>
<keyword evidence="18" id="KW-1185">Reference proteome</keyword>